<evidence type="ECO:0000313" key="4">
    <source>
        <dbReference type="Proteomes" id="UP000325273"/>
    </source>
</evidence>
<dbReference type="Proteomes" id="UP000325273">
    <property type="component" value="Unassembled WGS sequence"/>
</dbReference>
<dbReference type="InterPro" id="IPR048494">
    <property type="entry name" value="Dit-like_N"/>
</dbReference>
<dbReference type="EMBL" id="VTUZ01000005">
    <property type="protein sequence ID" value="KAA1013034.1"/>
    <property type="molecule type" value="Genomic_DNA"/>
</dbReference>
<feature type="region of interest" description="Disordered" evidence="1">
    <location>
        <begin position="163"/>
        <end position="199"/>
    </location>
</feature>
<evidence type="ECO:0000256" key="1">
    <source>
        <dbReference type="SAM" id="MobiDB-lite"/>
    </source>
</evidence>
<feature type="domain" description="Dit-like phage tail protein N-terminal" evidence="2">
    <location>
        <begin position="52"/>
        <end position="163"/>
    </location>
</feature>
<sequence length="199" mass="21029">MANGIPALLGKVANVTNTVSLVVADAAIILGFFSGPKWGVFNQDGSLALQPDSIVALEFSREWRIPDYPVEQGSFESYNKVVLPSETRIRMTKGGSDADRYHFLGQLSALARSLTLLNISMPEGKMIQSVNINHFNLSRTSTNGVGLVTVDVALKEVRVTATSAFSNTAQPSGSDPTSTGAVQPQAPTSAQSSAASQSQ</sequence>
<feature type="compositionally biased region" description="Low complexity" evidence="1">
    <location>
        <begin position="181"/>
        <end position="199"/>
    </location>
</feature>
<organism evidence="3 4">
    <name type="scientific">Paraburkholderia panacisoli</name>
    <dbReference type="NCBI Taxonomy" id="2603818"/>
    <lineage>
        <taxon>Bacteria</taxon>
        <taxon>Pseudomonadati</taxon>
        <taxon>Pseudomonadota</taxon>
        <taxon>Betaproteobacteria</taxon>
        <taxon>Burkholderiales</taxon>
        <taxon>Burkholderiaceae</taxon>
        <taxon>Paraburkholderia</taxon>
    </lineage>
</organism>
<protein>
    <recommendedName>
        <fullName evidence="2">Dit-like phage tail protein N-terminal domain-containing protein</fullName>
    </recommendedName>
</protein>
<proteinExistence type="predicted"/>
<accession>A0A5B0HDI0</accession>
<dbReference type="RefSeq" id="WP_149669664.1">
    <property type="nucleotide sequence ID" value="NZ_VTUZ01000005.1"/>
</dbReference>
<comment type="caution">
    <text evidence="3">The sequence shown here is derived from an EMBL/GenBank/DDBJ whole genome shotgun (WGS) entry which is preliminary data.</text>
</comment>
<evidence type="ECO:0000259" key="2">
    <source>
        <dbReference type="Pfam" id="PF21821"/>
    </source>
</evidence>
<dbReference type="Pfam" id="PF21821">
    <property type="entry name" value="Dit_like"/>
    <property type="match status" value="1"/>
</dbReference>
<dbReference type="AlphaFoldDB" id="A0A5B0HDI0"/>
<name>A0A5B0HDI0_9BURK</name>
<reference evidence="3 4" key="1">
    <citation type="submission" date="2019-08" db="EMBL/GenBank/DDBJ databases">
        <title>Paraburkholderia sp. DCY113.</title>
        <authorList>
            <person name="Kang J."/>
        </authorList>
    </citation>
    <scope>NUCLEOTIDE SEQUENCE [LARGE SCALE GENOMIC DNA]</scope>
    <source>
        <strain evidence="3 4">DCY113</strain>
    </source>
</reference>
<evidence type="ECO:0000313" key="3">
    <source>
        <dbReference type="EMBL" id="KAA1013034.1"/>
    </source>
</evidence>
<gene>
    <name evidence="3" type="ORF">FVF58_09595</name>
</gene>
<keyword evidence="4" id="KW-1185">Reference proteome</keyword>
<feature type="compositionally biased region" description="Polar residues" evidence="1">
    <location>
        <begin position="163"/>
        <end position="180"/>
    </location>
</feature>